<dbReference type="STRING" id="1168034.FH5T_05795"/>
<evidence type="ECO:0000313" key="19">
    <source>
        <dbReference type="Proteomes" id="UP000181981"/>
    </source>
</evidence>
<dbReference type="InterPro" id="IPR017853">
    <property type="entry name" value="GH"/>
</dbReference>
<dbReference type="InterPro" id="IPR004199">
    <property type="entry name" value="B-gal_small/dom_5"/>
</dbReference>
<evidence type="ECO:0000259" key="14">
    <source>
        <dbReference type="SMART" id="SM00560"/>
    </source>
</evidence>
<gene>
    <name evidence="16" type="ORF">FH5T_05795</name>
    <name evidence="17" type="ORF">SAMN05444285_10810</name>
</gene>
<dbReference type="GO" id="GO:0030246">
    <property type="term" value="F:carbohydrate binding"/>
    <property type="evidence" value="ECO:0007669"/>
    <property type="project" value="InterPro"/>
</dbReference>
<dbReference type="Pfam" id="PF00703">
    <property type="entry name" value="Glyco_hydro_2"/>
    <property type="match status" value="1"/>
</dbReference>
<dbReference type="InterPro" id="IPR023232">
    <property type="entry name" value="Glyco_hydro_2_AS"/>
</dbReference>
<sequence>MMKRAITLFFILTFYLSTLSQQVDFLPNDWQNPAVFEKGQNAPHAFHIPFASADDAIQNMPRKCDNYQLLNGQWKFKWVETPKQVPQDFWQPGFDAAGWEEINVPSNWQMEGYGHPKFRNVAISFENDPPNIPDYYNPTGCYKKKFTVPESWEGKELMLRFEGIKSASYVWVNGQCVGYNQGGFEPAEFNITPFIEEGENDLAVQVIRFSDGSYLENQDMWRLSGIFRDVKLYAQPKTFIHDHYVVTDFDENYKDATLRVETHIQNQLPEVEKGEITVDVYDPEGRSILKDGALCEDFEVDSLGNVKVQLSTLVVDPPQWSAEFPNLFVMLVQLKNADGKVTEAFTQKIGFREVGYKDKILTVNGVPVKLNGVNSHMHHPEHGQAVPLETLKQDLLLMKQHNINCVRTCHYPPTPEYIALADELGMYIFDEVGDEAHNNMGLSEKAEWTEMYRDRSRKLVYRDRNHPAVIVWSAGNESGSGQNINEVIKTGKAIDPSRPAWMYGGNAFYIPFEDLVGPRYWVPVDYKNLAQDKVLPANDKRASFMDEYLAATGNGLGGMDEYWEYIWKYPRLTGGAIWDWISPGIKTPRWILPDLSPQKNDGQIMGRPMFQQGAYGWGLEFSGHDDWVEFYRDPSLDITGNQLTIDFWVKPSEIPQPNVFVAKGAHGYGIQMVDDETLEFYVFGNERISAKTKVGEDFYENWHRITGIYNGRQLQLYIDNKRVGTTSFSGNINSTPFPFCIGREAETQDQGEHSGRLSKMVIDDVRVFNRAVNINNIQKEKAGLVLHLNFEEDEKAGDFYAVGLGGRTYGIIWPDRTVQPEINQIKRSGQPIKIEAVDIENGVLKVTNRHHFKNLNELEGFWQIKVDGETTQRGFFNCDIPAGETGEITIDYRRPRIESTTECLLEISFVLKDDLSWAPKGHEIAWEQFPVPTDFYFVDEEGNNEKVTATDDENYIRISGNDFNYTIDKKTGSFVSLKYKGAEYLEGGPEFMVWRAPIANDIDPWGSYMFGTGNITPGLGRSIDNQLRTLGMRDLISELEEYELFQLKHNEVTLKMDVFANSSLDPARRKDQWFFYSAFEQKQIWTFSADGSIRLEQEVIPHGPMPEMLQKIGLQFQLPKSFNQVEWYGRGPFENYPDRKTGAKMGFYHSTADSMYVPYIIPQEYGNRSDVRWLKVHNNDDHGLLIEGNEWLNFSLHKYTTDNLSRAMYTYQLEEAPNTILNVDYEVSGVGGTAIRQLQKYRVRPDVKKYTITIKPY</sequence>
<dbReference type="GO" id="GO:0009341">
    <property type="term" value="C:beta-galactosidase complex"/>
    <property type="evidence" value="ECO:0007669"/>
    <property type="project" value="InterPro"/>
</dbReference>
<dbReference type="EC" id="3.2.1.23" evidence="5 12"/>
<dbReference type="InterPro" id="IPR013320">
    <property type="entry name" value="ConA-like_dom_sf"/>
</dbReference>
<dbReference type="InterPro" id="IPR050347">
    <property type="entry name" value="Bact_Beta-galactosidase"/>
</dbReference>
<evidence type="ECO:0000256" key="12">
    <source>
        <dbReference type="RuleBase" id="RU361154"/>
    </source>
</evidence>
<dbReference type="SMART" id="SM00560">
    <property type="entry name" value="LamGL"/>
    <property type="match status" value="1"/>
</dbReference>
<dbReference type="Pfam" id="PF02836">
    <property type="entry name" value="Glyco_hydro_2_C"/>
    <property type="match status" value="1"/>
</dbReference>
<keyword evidence="10 12" id="KW-0326">Glycosidase</keyword>
<reference evidence="17 19" key="2">
    <citation type="submission" date="2016-10" db="EMBL/GenBank/DDBJ databases">
        <authorList>
            <person name="de Groot N.N."/>
        </authorList>
    </citation>
    <scope>NUCLEOTIDE SEQUENCE [LARGE SCALE GENOMIC DNA]</scope>
    <source>
        <strain evidence="17 19">DSM 25947</strain>
    </source>
</reference>
<dbReference type="Pfam" id="PF02929">
    <property type="entry name" value="Bgal_small_N"/>
    <property type="match status" value="1"/>
</dbReference>
<dbReference type="PRINTS" id="PR00132">
    <property type="entry name" value="GLHYDRLASE2"/>
</dbReference>
<dbReference type="PANTHER" id="PTHR46323">
    <property type="entry name" value="BETA-GALACTOSIDASE"/>
    <property type="match status" value="1"/>
</dbReference>
<reference evidence="16 18" key="1">
    <citation type="submission" date="2014-03" db="EMBL/GenBank/DDBJ databases">
        <title>Complete genome sequence of a deeply braunched marine Bacteroidia bacterium Draconibacterium orientale type strain FH5T.</title>
        <authorList>
            <person name="Li X."/>
            <person name="Wang X."/>
            <person name="Xie Z."/>
            <person name="Du Z."/>
            <person name="Chen G."/>
        </authorList>
    </citation>
    <scope>NUCLEOTIDE SEQUENCE [LARGE SCALE GENOMIC DNA]</scope>
    <source>
        <strain evidence="16 18">FH5</strain>
    </source>
</reference>
<feature type="chain" id="PRO_5010514936" description="Beta-galactosidase" evidence="13">
    <location>
        <begin position="21"/>
        <end position="1257"/>
    </location>
</feature>
<evidence type="ECO:0000259" key="15">
    <source>
        <dbReference type="SMART" id="SM01038"/>
    </source>
</evidence>
<dbReference type="Gene3D" id="2.60.120.260">
    <property type="entry name" value="Galactose-binding domain-like"/>
    <property type="match status" value="1"/>
</dbReference>
<evidence type="ECO:0000256" key="5">
    <source>
        <dbReference type="ARBA" id="ARBA00012756"/>
    </source>
</evidence>
<evidence type="ECO:0000313" key="16">
    <source>
        <dbReference type="EMBL" id="AHW59278.1"/>
    </source>
</evidence>
<keyword evidence="18" id="KW-1185">Reference proteome</keyword>
<evidence type="ECO:0000256" key="2">
    <source>
        <dbReference type="ARBA" id="ARBA00001913"/>
    </source>
</evidence>
<evidence type="ECO:0000256" key="6">
    <source>
        <dbReference type="ARBA" id="ARBA00022729"/>
    </source>
</evidence>
<dbReference type="InterPro" id="IPR036156">
    <property type="entry name" value="Beta-gal/glucu_dom_sf"/>
</dbReference>
<accession>X5D953</accession>
<dbReference type="InterPro" id="IPR014718">
    <property type="entry name" value="GH-type_carb-bd"/>
</dbReference>
<dbReference type="Pfam" id="PF16353">
    <property type="entry name" value="LacZ_4"/>
    <property type="match status" value="1"/>
</dbReference>
<evidence type="ECO:0000256" key="10">
    <source>
        <dbReference type="ARBA" id="ARBA00023295"/>
    </source>
</evidence>
<dbReference type="RefSeq" id="WP_051567649.1">
    <property type="nucleotide sequence ID" value="NZ_FOHT01000008.1"/>
</dbReference>
<dbReference type="InterPro" id="IPR006104">
    <property type="entry name" value="Glyco_hydro_2_N"/>
</dbReference>
<dbReference type="InterPro" id="IPR013783">
    <property type="entry name" value="Ig-like_fold"/>
</dbReference>
<dbReference type="Proteomes" id="UP000181981">
    <property type="component" value="Unassembled WGS sequence"/>
</dbReference>
<dbReference type="OrthoDB" id="9801077at2"/>
<dbReference type="SUPFAM" id="SSF51445">
    <property type="entry name" value="(Trans)glycosidases"/>
    <property type="match status" value="1"/>
</dbReference>
<dbReference type="EMBL" id="CP007451">
    <property type="protein sequence ID" value="AHW59278.1"/>
    <property type="molecule type" value="Genomic_DNA"/>
</dbReference>
<dbReference type="Pfam" id="PF13385">
    <property type="entry name" value="Laminin_G_3"/>
    <property type="match status" value="1"/>
</dbReference>
<keyword evidence="8" id="KW-0106">Calcium</keyword>
<dbReference type="Proteomes" id="UP000023772">
    <property type="component" value="Chromosome"/>
</dbReference>
<comment type="similarity">
    <text evidence="3 12">Belongs to the glycosyl hydrolase 2 family.</text>
</comment>
<dbReference type="InterPro" id="IPR011013">
    <property type="entry name" value="Gal_mutarotase_sf_dom"/>
</dbReference>
<dbReference type="InterPro" id="IPR006103">
    <property type="entry name" value="Glyco_hydro_2_cat"/>
</dbReference>
<protein>
    <recommendedName>
        <fullName evidence="5 12">Beta-galactosidase</fullName>
        <ecNumber evidence="5 12">3.2.1.23</ecNumber>
    </recommendedName>
    <alternativeName>
        <fullName evidence="11 12">Lactase</fullName>
    </alternativeName>
</protein>
<evidence type="ECO:0000256" key="1">
    <source>
        <dbReference type="ARBA" id="ARBA00001412"/>
    </source>
</evidence>
<keyword evidence="9" id="KW-1015">Disulfide bond</keyword>
<organism evidence="17 19">
    <name type="scientific">Draconibacterium orientale</name>
    <dbReference type="NCBI Taxonomy" id="1168034"/>
    <lineage>
        <taxon>Bacteria</taxon>
        <taxon>Pseudomonadati</taxon>
        <taxon>Bacteroidota</taxon>
        <taxon>Bacteroidia</taxon>
        <taxon>Marinilabiliales</taxon>
        <taxon>Prolixibacteraceae</taxon>
        <taxon>Draconibacterium</taxon>
    </lineage>
</organism>
<dbReference type="SUPFAM" id="SSF49785">
    <property type="entry name" value="Galactose-binding domain-like"/>
    <property type="match status" value="1"/>
</dbReference>
<feature type="domain" description="LamG-like jellyroll fold" evidence="14">
    <location>
        <begin position="641"/>
        <end position="775"/>
    </location>
</feature>
<dbReference type="SUPFAM" id="SSF74650">
    <property type="entry name" value="Galactose mutarotase-like"/>
    <property type="match status" value="1"/>
</dbReference>
<dbReference type="InterPro" id="IPR032312">
    <property type="entry name" value="LacZ_4"/>
</dbReference>
<evidence type="ECO:0000256" key="11">
    <source>
        <dbReference type="ARBA" id="ARBA00032230"/>
    </source>
</evidence>
<comment type="cofactor">
    <cofactor evidence="2">
        <name>Ca(2+)</name>
        <dbReference type="ChEBI" id="CHEBI:29108"/>
    </cofactor>
</comment>
<dbReference type="PROSITE" id="PS00608">
    <property type="entry name" value="GLYCOSYL_HYDROL_F2_2"/>
    <property type="match status" value="1"/>
</dbReference>
<evidence type="ECO:0000256" key="9">
    <source>
        <dbReference type="ARBA" id="ARBA00023157"/>
    </source>
</evidence>
<dbReference type="AlphaFoldDB" id="X5D953"/>
<dbReference type="PROSITE" id="PS00719">
    <property type="entry name" value="GLYCOSYL_HYDROL_F2_1"/>
    <property type="match status" value="1"/>
</dbReference>
<dbReference type="SUPFAM" id="SSF49303">
    <property type="entry name" value="beta-Galactosidase/glucuronidase domain"/>
    <property type="match status" value="2"/>
</dbReference>
<comment type="subunit">
    <text evidence="4">Monomer.</text>
</comment>
<evidence type="ECO:0000256" key="7">
    <source>
        <dbReference type="ARBA" id="ARBA00022801"/>
    </source>
</evidence>
<feature type="signal peptide" evidence="13">
    <location>
        <begin position="1"/>
        <end position="20"/>
    </location>
</feature>
<dbReference type="PANTHER" id="PTHR46323:SF2">
    <property type="entry name" value="BETA-GALACTOSIDASE"/>
    <property type="match status" value="1"/>
</dbReference>
<dbReference type="Gene3D" id="2.60.40.10">
    <property type="entry name" value="Immunoglobulins"/>
    <property type="match status" value="2"/>
</dbReference>
<dbReference type="InterPro" id="IPR008979">
    <property type="entry name" value="Galactose-bd-like_sf"/>
</dbReference>
<feature type="domain" description="Beta galactosidase small chain/" evidence="15">
    <location>
        <begin position="957"/>
        <end position="1255"/>
    </location>
</feature>
<dbReference type="GO" id="GO:0005990">
    <property type="term" value="P:lactose catabolic process"/>
    <property type="evidence" value="ECO:0007669"/>
    <property type="project" value="TreeGrafter"/>
</dbReference>
<evidence type="ECO:0000313" key="18">
    <source>
        <dbReference type="Proteomes" id="UP000023772"/>
    </source>
</evidence>
<dbReference type="InterPro" id="IPR006102">
    <property type="entry name" value="Ig-like_GH2"/>
</dbReference>
<dbReference type="Gene3D" id="3.20.20.80">
    <property type="entry name" value="Glycosidases"/>
    <property type="match status" value="1"/>
</dbReference>
<proteinExistence type="inferred from homology"/>
<dbReference type="Pfam" id="PF02837">
    <property type="entry name" value="Glyco_hydro_2_N"/>
    <property type="match status" value="1"/>
</dbReference>
<dbReference type="InterPro" id="IPR006558">
    <property type="entry name" value="LamG-like"/>
</dbReference>
<evidence type="ECO:0000256" key="8">
    <source>
        <dbReference type="ARBA" id="ARBA00022837"/>
    </source>
</evidence>
<dbReference type="Gene3D" id="2.70.98.10">
    <property type="match status" value="1"/>
</dbReference>
<comment type="catalytic activity">
    <reaction evidence="1 12">
        <text>Hydrolysis of terminal non-reducing beta-D-galactose residues in beta-D-galactosides.</text>
        <dbReference type="EC" id="3.2.1.23"/>
    </reaction>
</comment>
<dbReference type="SUPFAM" id="SSF49899">
    <property type="entry name" value="Concanavalin A-like lectins/glucanases"/>
    <property type="match status" value="1"/>
</dbReference>
<keyword evidence="7 12" id="KW-0378">Hydrolase</keyword>
<dbReference type="InterPro" id="IPR006101">
    <property type="entry name" value="Glyco_hydro_2"/>
</dbReference>
<evidence type="ECO:0000313" key="17">
    <source>
        <dbReference type="EMBL" id="SET21083.1"/>
    </source>
</evidence>
<dbReference type="eggNOG" id="COG3250">
    <property type="taxonomic scope" value="Bacteria"/>
</dbReference>
<name>X5D953_9BACT</name>
<dbReference type="KEGG" id="dori:FH5T_05795"/>
<evidence type="ECO:0000256" key="3">
    <source>
        <dbReference type="ARBA" id="ARBA00007401"/>
    </source>
</evidence>
<dbReference type="SMART" id="SM01038">
    <property type="entry name" value="Bgal_small_N"/>
    <property type="match status" value="1"/>
</dbReference>
<dbReference type="GO" id="GO:0004565">
    <property type="term" value="F:beta-galactosidase activity"/>
    <property type="evidence" value="ECO:0007669"/>
    <property type="project" value="UniProtKB-EC"/>
</dbReference>
<dbReference type="InterPro" id="IPR023230">
    <property type="entry name" value="Glyco_hydro_2_CS"/>
</dbReference>
<keyword evidence="6 13" id="KW-0732">Signal</keyword>
<dbReference type="HOGENOM" id="CLU_002346_0_2_10"/>
<dbReference type="Gene3D" id="2.60.120.200">
    <property type="match status" value="1"/>
</dbReference>
<evidence type="ECO:0000256" key="13">
    <source>
        <dbReference type="SAM" id="SignalP"/>
    </source>
</evidence>
<dbReference type="EMBL" id="FOHT01000008">
    <property type="protein sequence ID" value="SET21083.1"/>
    <property type="molecule type" value="Genomic_DNA"/>
</dbReference>
<evidence type="ECO:0000256" key="4">
    <source>
        <dbReference type="ARBA" id="ARBA00011245"/>
    </source>
</evidence>